<dbReference type="InterPro" id="IPR050808">
    <property type="entry name" value="Phage_Integrase"/>
</dbReference>
<evidence type="ECO:0000256" key="5">
    <source>
        <dbReference type="PROSITE-ProRule" id="PRU01248"/>
    </source>
</evidence>
<dbReference type="Gene3D" id="1.10.150.130">
    <property type="match status" value="1"/>
</dbReference>
<dbReference type="Proteomes" id="UP000777935">
    <property type="component" value="Unassembled WGS sequence"/>
</dbReference>
<proteinExistence type="inferred from homology"/>
<gene>
    <name evidence="7" type="ORF">HRQ87_17330</name>
</gene>
<dbReference type="Pfam" id="PF13102">
    <property type="entry name" value="Phage_int_SAM_5"/>
    <property type="match status" value="1"/>
</dbReference>
<evidence type="ECO:0000313" key="8">
    <source>
        <dbReference type="Proteomes" id="UP000777935"/>
    </source>
</evidence>
<feature type="domain" description="Core-binding (CB)" evidence="6">
    <location>
        <begin position="178"/>
        <end position="256"/>
    </location>
</feature>
<dbReference type="InterPro" id="IPR025269">
    <property type="entry name" value="SAM-like_dom"/>
</dbReference>
<name>A0ABX2IUH6_9RHOB</name>
<protein>
    <submittedName>
        <fullName evidence="7">Phage integrase SAM-like domain-containing protein</fullName>
    </submittedName>
</protein>
<dbReference type="InterPro" id="IPR010998">
    <property type="entry name" value="Integrase_recombinase_N"/>
</dbReference>
<evidence type="ECO:0000259" key="6">
    <source>
        <dbReference type="PROSITE" id="PS51900"/>
    </source>
</evidence>
<evidence type="ECO:0000256" key="1">
    <source>
        <dbReference type="ARBA" id="ARBA00008857"/>
    </source>
</evidence>
<comment type="caution">
    <text evidence="7">The sequence shown here is derived from an EMBL/GenBank/DDBJ whole genome shotgun (WGS) entry which is preliminary data.</text>
</comment>
<sequence length="489" mass="55988">MKAPYATKSVKHLKNNNGSWAYRRRVPKKHQKTLGEEYWNRPCGNVSYQKAVAMVTEWAEEDDALIASLDHPDTAANVREATEAKSMAPKVAGMIMAQEARILPDDFDPLDAAVARLKAADQNPEFDKQDQLARYRAILEASFSSHIIVPTDPDKRLEFDMVKTKLERRISEIAGDPNTITAVAERYYNENESRTGVRRKYRGNIKKLTDFMGDLPISHVTSVSLRRFRDQQSAIMMPSSLSSVFTPIRGMFKYAIDEELIENNPVPSVVLKRDKRSVHERKCIPYPPLEMKRLLEAMEEHWGSPKRGLRDERRIAIHMVCRVMAFSCLRPIEVVRLESKDVTDEWIKVRESKTPSSHRTVPLHPALADFPAFMASGGLETFRTLKTDQVEPVRYNFRRLIRDFMDPPISEPKKVLYSLRSTFSNAMRRAGANPDIRRAILGHAEGGSLNHYDDGPEFFKKRKWVNATDPTVIYPDTDDYYDDGLADDE</sequence>
<keyword evidence="3 5" id="KW-0238">DNA-binding</keyword>
<evidence type="ECO:0000313" key="7">
    <source>
        <dbReference type="EMBL" id="NSX56553.1"/>
    </source>
</evidence>
<dbReference type="InterPro" id="IPR044068">
    <property type="entry name" value="CB"/>
</dbReference>
<accession>A0ABX2IUH6</accession>
<evidence type="ECO:0000256" key="2">
    <source>
        <dbReference type="ARBA" id="ARBA00022908"/>
    </source>
</evidence>
<keyword evidence="2" id="KW-0229">DNA integration</keyword>
<evidence type="ECO:0000256" key="3">
    <source>
        <dbReference type="ARBA" id="ARBA00023125"/>
    </source>
</evidence>
<comment type="similarity">
    <text evidence="1">Belongs to the 'phage' integrase family.</text>
</comment>
<dbReference type="InterPro" id="IPR011010">
    <property type="entry name" value="DNA_brk_join_enz"/>
</dbReference>
<dbReference type="Gene3D" id="1.10.443.10">
    <property type="entry name" value="Intergrase catalytic core"/>
    <property type="match status" value="1"/>
</dbReference>
<reference evidence="7 8" key="1">
    <citation type="submission" date="2020-06" db="EMBL/GenBank/DDBJ databases">
        <title>Sulfitobacter algicola sp. nov., isolated from green algae.</title>
        <authorList>
            <person name="Wang C."/>
        </authorList>
    </citation>
    <scope>NUCLEOTIDE SEQUENCE [LARGE SCALE GENOMIC DNA]</scope>
    <source>
        <strain evidence="7 8">1151</strain>
    </source>
</reference>
<dbReference type="RefSeq" id="WP_174139707.1">
    <property type="nucleotide sequence ID" value="NZ_JABUFE010000014.1"/>
</dbReference>
<dbReference type="SUPFAM" id="SSF56349">
    <property type="entry name" value="DNA breaking-rejoining enzymes"/>
    <property type="match status" value="1"/>
</dbReference>
<keyword evidence="8" id="KW-1185">Reference proteome</keyword>
<dbReference type="PROSITE" id="PS51900">
    <property type="entry name" value="CB"/>
    <property type="match status" value="1"/>
</dbReference>
<dbReference type="PANTHER" id="PTHR30629:SF2">
    <property type="entry name" value="PROPHAGE INTEGRASE INTS-RELATED"/>
    <property type="match status" value="1"/>
</dbReference>
<dbReference type="PANTHER" id="PTHR30629">
    <property type="entry name" value="PROPHAGE INTEGRASE"/>
    <property type="match status" value="1"/>
</dbReference>
<dbReference type="InterPro" id="IPR013762">
    <property type="entry name" value="Integrase-like_cat_sf"/>
</dbReference>
<keyword evidence="4" id="KW-0233">DNA recombination</keyword>
<organism evidence="7 8">
    <name type="scientific">Parasulfitobacter algicola</name>
    <dbReference type="NCBI Taxonomy" id="2614809"/>
    <lineage>
        <taxon>Bacteria</taxon>
        <taxon>Pseudomonadati</taxon>
        <taxon>Pseudomonadota</taxon>
        <taxon>Alphaproteobacteria</taxon>
        <taxon>Rhodobacterales</taxon>
        <taxon>Roseobacteraceae</taxon>
        <taxon>Parasulfitobacter</taxon>
    </lineage>
</organism>
<evidence type="ECO:0000256" key="4">
    <source>
        <dbReference type="ARBA" id="ARBA00023172"/>
    </source>
</evidence>
<dbReference type="EMBL" id="JABUFE010000014">
    <property type="protein sequence ID" value="NSX56553.1"/>
    <property type="molecule type" value="Genomic_DNA"/>
</dbReference>